<dbReference type="InterPro" id="IPR002938">
    <property type="entry name" value="FAD-bd"/>
</dbReference>
<keyword evidence="1" id="KW-0560">Oxidoreductase</keyword>
<accession>A0ABX5Z917</accession>
<evidence type="ECO:0000313" key="5">
    <source>
        <dbReference type="Proteomes" id="UP000323565"/>
    </source>
</evidence>
<dbReference type="Gene3D" id="3.50.50.60">
    <property type="entry name" value="FAD/NAD(P)-binding domain"/>
    <property type="match status" value="1"/>
</dbReference>
<dbReference type="SUPFAM" id="SSF51905">
    <property type="entry name" value="FAD/NAD(P)-binding domain"/>
    <property type="match status" value="1"/>
</dbReference>
<dbReference type="PANTHER" id="PTHR13789">
    <property type="entry name" value="MONOOXYGENASE"/>
    <property type="match status" value="1"/>
</dbReference>
<dbReference type="Proteomes" id="UP000323565">
    <property type="component" value="Chromosome"/>
</dbReference>
<evidence type="ECO:0000313" key="4">
    <source>
        <dbReference type="EMBL" id="QEH93289.1"/>
    </source>
</evidence>
<dbReference type="Pfam" id="PF01494">
    <property type="entry name" value="FAD_binding_3"/>
    <property type="match status" value="1"/>
</dbReference>
<dbReference type="InterPro" id="IPR050493">
    <property type="entry name" value="FAD-dep_Monooxygenase_BioMet"/>
</dbReference>
<evidence type="ECO:0000259" key="3">
    <source>
        <dbReference type="Pfam" id="PF01494"/>
    </source>
</evidence>
<name>A0ABX5Z917_9MICO</name>
<protein>
    <recommendedName>
        <fullName evidence="3">FAD-binding domain-containing protein</fullName>
    </recommendedName>
</protein>
<dbReference type="PANTHER" id="PTHR13789:SF268">
    <property type="entry name" value="5-METHYLPHENAZINE-1-CARBOXYLATE 1-MONOOXYGENASE"/>
    <property type="match status" value="1"/>
</dbReference>
<organism evidence="4 5">
    <name type="scientific">Dermacoccus abyssi</name>
    <dbReference type="NCBI Taxonomy" id="322596"/>
    <lineage>
        <taxon>Bacteria</taxon>
        <taxon>Bacillati</taxon>
        <taxon>Actinomycetota</taxon>
        <taxon>Actinomycetes</taxon>
        <taxon>Micrococcales</taxon>
        <taxon>Dermacoccaceae</taxon>
        <taxon>Dermacoccus</taxon>
    </lineage>
</organism>
<dbReference type="Gene3D" id="3.30.9.30">
    <property type="match status" value="1"/>
</dbReference>
<sequence length="306" mass="33792">MRSGNVNERSAVAADSDARELRASPVLFERARRKGSKCALHPKPPPTSSARYLTREGTLLAERTFSPEEQQIAVHRGELQNMLLDTVLERLGSDAVRTGQRVDGFELSDGVVNVTVTDRDSERAEKVTARVLLAAYGVHSSVRQQLHPDTSFHWEGTRMFRGAAVREPFLDGATMTLIYGEEGKRFLAYPISRDVENEGEELINWVVMVPEADSRTISVDDTKNEPTDPKDVAPTFRGWGFDWLDIEGLVAESTDVLRYPMTDREPLDSWGEGGVTFMGDAGHPMYPIGANGGSQAILDGQRSPST</sequence>
<evidence type="ECO:0000256" key="1">
    <source>
        <dbReference type="ARBA" id="ARBA00023002"/>
    </source>
</evidence>
<reference evidence="4 5" key="1">
    <citation type="submission" date="2019-08" db="EMBL/GenBank/DDBJ databases">
        <title>Dermacoccus abyssi strain HZAU 226, whole genome Nanopore sequencing project.</title>
        <authorList>
            <person name="Guo A."/>
            <person name="Zhang X."/>
            <person name="Ruan Y."/>
            <person name="Liu W."/>
            <person name="Chen Q."/>
            <person name="Gu L."/>
        </authorList>
    </citation>
    <scope>NUCLEOTIDE SEQUENCE [LARGE SCALE GENOMIC DNA]</scope>
    <source>
        <strain evidence="4 5">HZAU 226</strain>
    </source>
</reference>
<feature type="domain" description="FAD-binding" evidence="3">
    <location>
        <begin position="71"/>
        <end position="299"/>
    </location>
</feature>
<dbReference type="InterPro" id="IPR036188">
    <property type="entry name" value="FAD/NAD-bd_sf"/>
</dbReference>
<dbReference type="EMBL" id="CP043031">
    <property type="protein sequence ID" value="QEH93289.1"/>
    <property type="molecule type" value="Genomic_DNA"/>
</dbReference>
<keyword evidence="2" id="KW-0503">Monooxygenase</keyword>
<gene>
    <name evidence="4" type="ORF">FV141_06960</name>
</gene>
<proteinExistence type="predicted"/>
<dbReference type="SUPFAM" id="SSF54373">
    <property type="entry name" value="FAD-linked reductases, C-terminal domain"/>
    <property type="match status" value="1"/>
</dbReference>
<evidence type="ECO:0000256" key="2">
    <source>
        <dbReference type="ARBA" id="ARBA00023033"/>
    </source>
</evidence>
<keyword evidence="5" id="KW-1185">Reference proteome</keyword>